<protein>
    <submittedName>
        <fullName evidence="1">Histidine kinase</fullName>
    </submittedName>
</protein>
<sequence length="98" mass="10899">MPFVYLGLTRDAGTSKKTGNAYDIAVVHFAVDATQSTRPDRKFALGLEPQNLPIAPEAVSQFQRVEPLSSVNFEFEPDPRNMQRNRIRGVKPLPKTTG</sequence>
<gene>
    <name evidence="1" type="ORF">GUL26_31050</name>
</gene>
<dbReference type="GO" id="GO:0016301">
    <property type="term" value="F:kinase activity"/>
    <property type="evidence" value="ECO:0007669"/>
    <property type="project" value="UniProtKB-KW"/>
</dbReference>
<keyword evidence="1" id="KW-0808">Transferase</keyword>
<dbReference type="AlphaFoldDB" id="A0A6B1YG17"/>
<proteinExistence type="predicted"/>
<accession>A0A6B1YG17</accession>
<name>A0A6B1YG17_PSEAI</name>
<dbReference type="EMBL" id="WXZT01000031">
    <property type="protein sequence ID" value="MZZ16708.1"/>
    <property type="molecule type" value="Genomic_DNA"/>
</dbReference>
<reference evidence="1" key="1">
    <citation type="submission" date="2020-01" db="EMBL/GenBank/DDBJ databases">
        <title>Bacteria Cultured from War Wounds Associated with the Conflict in Eastern Ukraine.</title>
        <authorList>
            <person name="Snesrud E."/>
            <person name="Galac M.R."/>
            <person name="Mc Gann P."/>
            <person name="Valentine K."/>
            <person name="Viacheslav K."/>
        </authorList>
    </citation>
    <scope>NUCLEOTIDE SEQUENCE</scope>
    <source>
        <strain evidence="1">VNMU148</strain>
    </source>
</reference>
<dbReference type="InterPro" id="IPR010008">
    <property type="entry name" value="Vibrio_Phage_CTX_RstB"/>
</dbReference>
<keyword evidence="1" id="KW-0418">Kinase</keyword>
<organism evidence="1 2">
    <name type="scientific">Pseudomonas aeruginosa</name>
    <dbReference type="NCBI Taxonomy" id="287"/>
    <lineage>
        <taxon>Bacteria</taxon>
        <taxon>Pseudomonadati</taxon>
        <taxon>Pseudomonadota</taxon>
        <taxon>Gammaproteobacteria</taxon>
        <taxon>Pseudomonadales</taxon>
        <taxon>Pseudomonadaceae</taxon>
        <taxon>Pseudomonas</taxon>
    </lineage>
</organism>
<dbReference type="Proteomes" id="UP000644192">
    <property type="component" value="Unassembled WGS sequence"/>
</dbReference>
<comment type="caution">
    <text evidence="1">The sequence shown here is derived from an EMBL/GenBank/DDBJ whole genome shotgun (WGS) entry which is preliminary data.</text>
</comment>
<evidence type="ECO:0000313" key="1">
    <source>
        <dbReference type="EMBL" id="MZZ16708.1"/>
    </source>
</evidence>
<evidence type="ECO:0000313" key="2">
    <source>
        <dbReference type="Proteomes" id="UP000644192"/>
    </source>
</evidence>
<dbReference type="Pfam" id="PF07459">
    <property type="entry name" value="CTX_RstB"/>
    <property type="match status" value="1"/>
</dbReference>
<dbReference type="RefSeq" id="WP_023107914.1">
    <property type="nucleotide sequence ID" value="NZ_CP056094.1"/>
</dbReference>